<organism evidence="14 15">
    <name type="scientific">Dinothrombium tinctorium</name>
    <dbReference type="NCBI Taxonomy" id="1965070"/>
    <lineage>
        <taxon>Eukaryota</taxon>
        <taxon>Metazoa</taxon>
        <taxon>Ecdysozoa</taxon>
        <taxon>Arthropoda</taxon>
        <taxon>Chelicerata</taxon>
        <taxon>Arachnida</taxon>
        <taxon>Acari</taxon>
        <taxon>Acariformes</taxon>
        <taxon>Trombidiformes</taxon>
        <taxon>Prostigmata</taxon>
        <taxon>Anystina</taxon>
        <taxon>Parasitengona</taxon>
        <taxon>Trombidioidea</taxon>
        <taxon>Trombidiidae</taxon>
        <taxon>Dinothrombium</taxon>
    </lineage>
</organism>
<evidence type="ECO:0000256" key="7">
    <source>
        <dbReference type="ARBA" id="ARBA00022989"/>
    </source>
</evidence>
<evidence type="ECO:0000313" key="11">
    <source>
        <dbReference type="EMBL" id="RWS01356.1"/>
    </source>
</evidence>
<dbReference type="Gene3D" id="3.90.550.50">
    <property type="match status" value="1"/>
</dbReference>
<dbReference type="GO" id="GO:0006493">
    <property type="term" value="P:protein O-linked glycosylation"/>
    <property type="evidence" value="ECO:0007669"/>
    <property type="project" value="TreeGrafter"/>
</dbReference>
<evidence type="ECO:0000313" key="15">
    <source>
        <dbReference type="Proteomes" id="UP000285301"/>
    </source>
</evidence>
<keyword evidence="5" id="KW-0812">Transmembrane</keyword>
<keyword evidence="9" id="KW-0472">Membrane</keyword>
<keyword evidence="3 10" id="KW-0328">Glycosyltransferase</keyword>
<dbReference type="EMBL" id="NCKU01008195">
    <property type="protein sequence ID" value="RWS02072.1"/>
    <property type="molecule type" value="Genomic_DNA"/>
</dbReference>
<dbReference type="STRING" id="1965070.A0A3S3PD19"/>
<evidence type="ECO:0000256" key="1">
    <source>
        <dbReference type="ARBA" id="ARBA00004323"/>
    </source>
</evidence>
<comment type="subcellular location">
    <subcellularLocation>
        <location evidence="1 10">Golgi apparatus membrane</location>
        <topology evidence="1 10">Single-pass type II membrane protein</topology>
    </subcellularLocation>
</comment>
<dbReference type="SUPFAM" id="SSF53448">
    <property type="entry name" value="Nucleotide-diphospho-sugar transferases"/>
    <property type="match status" value="1"/>
</dbReference>
<feature type="non-terminal residue" evidence="14">
    <location>
        <position position="327"/>
    </location>
</feature>
<dbReference type="Pfam" id="PF01762">
    <property type="entry name" value="Galactosyl_T"/>
    <property type="match status" value="1"/>
</dbReference>
<evidence type="ECO:0000313" key="14">
    <source>
        <dbReference type="EMBL" id="RWS06026.1"/>
    </source>
</evidence>
<comment type="similarity">
    <text evidence="2 10">Belongs to the glycosyltransferase 31 family.</text>
</comment>
<accession>A0A3S3PD19</accession>
<reference evidence="14" key="2">
    <citation type="submission" date="2018-11" db="EMBL/GenBank/DDBJ databases">
        <title>Trombidioid mite genomics.</title>
        <authorList>
            <person name="Dong X."/>
        </authorList>
    </citation>
    <scope>NUCLEOTIDE SEQUENCE</scope>
    <source>
        <strain evidence="14">UoL-WK</strain>
    </source>
</reference>
<proteinExistence type="inferred from homology"/>
<gene>
    <name evidence="11" type="ORF">B4U79_06955</name>
    <name evidence="13" type="ORF">B4U79_11926</name>
    <name evidence="12" type="ORF">B4U79_13154</name>
    <name evidence="14" type="ORF">B4U79_14919</name>
</gene>
<dbReference type="PANTHER" id="PTHR11214">
    <property type="entry name" value="BETA-1,3-N-ACETYLGLUCOSAMINYLTRANSFERASE"/>
    <property type="match status" value="1"/>
</dbReference>
<comment type="caution">
    <text evidence="14">The sequence shown here is derived from an EMBL/GenBank/DDBJ whole genome shotgun (WGS) entry which is preliminary data.</text>
</comment>
<dbReference type="EMBL" id="NCKU01009327">
    <property type="protein sequence ID" value="RWS01356.1"/>
    <property type="molecule type" value="Genomic_DNA"/>
</dbReference>
<dbReference type="EMBL" id="NCKU01004386">
    <property type="protein sequence ID" value="RWS06026.1"/>
    <property type="molecule type" value="Genomic_DNA"/>
</dbReference>
<dbReference type="Proteomes" id="UP000285301">
    <property type="component" value="Unassembled WGS sequence"/>
</dbReference>
<keyword evidence="7" id="KW-1133">Transmembrane helix</keyword>
<evidence type="ECO:0000256" key="4">
    <source>
        <dbReference type="ARBA" id="ARBA00022679"/>
    </source>
</evidence>
<evidence type="ECO:0000256" key="10">
    <source>
        <dbReference type="RuleBase" id="RU363063"/>
    </source>
</evidence>
<dbReference type="InterPro" id="IPR002659">
    <property type="entry name" value="Glyco_trans_31"/>
</dbReference>
<evidence type="ECO:0000313" key="12">
    <source>
        <dbReference type="EMBL" id="RWS02072.1"/>
    </source>
</evidence>
<feature type="non-terminal residue" evidence="14">
    <location>
        <position position="1"/>
    </location>
</feature>
<dbReference type="EC" id="2.4.1.-" evidence="10"/>
<protein>
    <recommendedName>
        <fullName evidence="10">Hexosyltransferase</fullName>
        <ecNumber evidence="10">2.4.1.-</ecNumber>
    </recommendedName>
</protein>
<reference evidence="14 15" key="1">
    <citation type="journal article" date="2018" name="Gigascience">
        <title>Genomes of trombidid mites reveal novel predicted allergens and laterally-transferred genes associated with secondary metabolism.</title>
        <authorList>
            <person name="Dong X."/>
            <person name="Chaisiri K."/>
            <person name="Xia D."/>
            <person name="Armstrong S.D."/>
            <person name="Fang Y."/>
            <person name="Donnelly M.J."/>
            <person name="Kadowaki T."/>
            <person name="McGarry J.W."/>
            <person name="Darby A.C."/>
            <person name="Makepeace B.L."/>
        </authorList>
    </citation>
    <scope>NUCLEOTIDE SEQUENCE [LARGE SCALE GENOMIC DNA]</scope>
    <source>
        <strain evidence="14">UoL-WK</strain>
    </source>
</reference>
<dbReference type="EMBL" id="NCKU01004436">
    <property type="protein sequence ID" value="RWS05936.1"/>
    <property type="molecule type" value="Genomic_DNA"/>
</dbReference>
<sequence>SFDYFFAIDFETNFDASFNRNILNLIEEHKRGTRDEYSDGVVNSYEYGFIIENKDKCKSKQEDSFETGRNQKHVEHQFLDVRIKRVFVLDSCEGVQFKDLFGGEVTCEDVIEGESMINNDIIQINFIDTHHYDTMKMMIAQKWAMKNCPNAEFILFVDDNFYVSMKNLLNFVLDPFTFEKQPNFVWGSSKLLKPLPSNYDGRLYAGYVHLDAKPIRNKLSKRRVSLQEYRYSHYPPYVDSGTIILSKSALIDIYYASLYVKHFRLVDIYIGMLARIVKIKPLHSSHVFTSKLPYSKQIYSTVIASRGFNNYKQLEIVWQNQKRLKLA</sequence>
<evidence type="ECO:0000256" key="6">
    <source>
        <dbReference type="ARBA" id="ARBA00022968"/>
    </source>
</evidence>
<evidence type="ECO:0000256" key="5">
    <source>
        <dbReference type="ARBA" id="ARBA00022692"/>
    </source>
</evidence>
<evidence type="ECO:0000313" key="13">
    <source>
        <dbReference type="EMBL" id="RWS05936.1"/>
    </source>
</evidence>
<keyword evidence="15" id="KW-1185">Reference proteome</keyword>
<dbReference type="PANTHER" id="PTHR11214:SF349">
    <property type="entry name" value="BETA-1,3-GALACTOSYLTRANSFERASE BRN"/>
    <property type="match status" value="1"/>
</dbReference>
<keyword evidence="6" id="KW-0735">Signal-anchor</keyword>
<dbReference type="GO" id="GO:0008194">
    <property type="term" value="F:UDP-glycosyltransferase activity"/>
    <property type="evidence" value="ECO:0007669"/>
    <property type="project" value="TreeGrafter"/>
</dbReference>
<evidence type="ECO:0000256" key="8">
    <source>
        <dbReference type="ARBA" id="ARBA00023034"/>
    </source>
</evidence>
<dbReference type="InterPro" id="IPR029044">
    <property type="entry name" value="Nucleotide-diphossugar_trans"/>
</dbReference>
<evidence type="ECO:0000256" key="3">
    <source>
        <dbReference type="ARBA" id="ARBA00022676"/>
    </source>
</evidence>
<dbReference type="GO" id="GO:0000139">
    <property type="term" value="C:Golgi membrane"/>
    <property type="evidence" value="ECO:0007669"/>
    <property type="project" value="UniProtKB-SubCell"/>
</dbReference>
<dbReference type="AlphaFoldDB" id="A0A3S3PD19"/>
<keyword evidence="4 14" id="KW-0808">Transferase</keyword>
<evidence type="ECO:0000256" key="9">
    <source>
        <dbReference type="ARBA" id="ARBA00023136"/>
    </source>
</evidence>
<evidence type="ECO:0000256" key="2">
    <source>
        <dbReference type="ARBA" id="ARBA00008661"/>
    </source>
</evidence>
<dbReference type="OrthoDB" id="5957813at2759"/>
<keyword evidence="8 10" id="KW-0333">Golgi apparatus</keyword>
<name>A0A3S3PD19_9ACAR</name>
<dbReference type="GO" id="GO:0016758">
    <property type="term" value="F:hexosyltransferase activity"/>
    <property type="evidence" value="ECO:0007669"/>
    <property type="project" value="InterPro"/>
</dbReference>